<reference evidence="1" key="1">
    <citation type="submission" date="2015-12" db="EMBL/GenBank/DDBJ databases">
        <title>Gene expression during late stages of embryo sac development: a critical building block for successful pollen-pistil interactions.</title>
        <authorList>
            <person name="Liu Y."/>
            <person name="Joly V."/>
            <person name="Sabar M."/>
            <person name="Matton D.P."/>
        </authorList>
    </citation>
    <scope>NUCLEOTIDE SEQUENCE</scope>
</reference>
<sequence length="98" mass="11619">MLKTIQNLIPINPTITIQNLIPINPTILFTTFHYPPIINSSHYLPLRYIPNKFQQMSVWFIPTINKCKKIRFFQDYTFLKIIRQPKFPKNLENGSKGQ</sequence>
<protein>
    <submittedName>
        <fullName evidence="1">Putative ovule protein</fullName>
    </submittedName>
</protein>
<proteinExistence type="predicted"/>
<evidence type="ECO:0000313" key="1">
    <source>
        <dbReference type="EMBL" id="JAP12905.1"/>
    </source>
</evidence>
<name>A0A0V0GYS3_SOLCH</name>
<dbReference type="AlphaFoldDB" id="A0A0V0GYS3"/>
<accession>A0A0V0GYS3</accession>
<organism evidence="1">
    <name type="scientific">Solanum chacoense</name>
    <name type="common">Chaco potato</name>
    <dbReference type="NCBI Taxonomy" id="4108"/>
    <lineage>
        <taxon>Eukaryota</taxon>
        <taxon>Viridiplantae</taxon>
        <taxon>Streptophyta</taxon>
        <taxon>Embryophyta</taxon>
        <taxon>Tracheophyta</taxon>
        <taxon>Spermatophyta</taxon>
        <taxon>Magnoliopsida</taxon>
        <taxon>eudicotyledons</taxon>
        <taxon>Gunneridae</taxon>
        <taxon>Pentapetalae</taxon>
        <taxon>asterids</taxon>
        <taxon>lamiids</taxon>
        <taxon>Solanales</taxon>
        <taxon>Solanaceae</taxon>
        <taxon>Solanoideae</taxon>
        <taxon>Solaneae</taxon>
        <taxon>Solanum</taxon>
    </lineage>
</organism>
<dbReference type="EMBL" id="GEDG01028862">
    <property type="protein sequence ID" value="JAP12905.1"/>
    <property type="molecule type" value="Transcribed_RNA"/>
</dbReference>